<keyword evidence="5" id="KW-0464">Manganese</keyword>
<dbReference type="AlphaFoldDB" id="A0A875RVW5"/>
<dbReference type="OrthoDB" id="4215474at2759"/>
<dbReference type="RefSeq" id="XP_038776351.1">
    <property type="nucleotide sequence ID" value="XM_038920423.1"/>
</dbReference>
<dbReference type="GO" id="GO:0006508">
    <property type="term" value="P:proteolysis"/>
    <property type="evidence" value="ECO:0007669"/>
    <property type="project" value="TreeGrafter"/>
</dbReference>
<dbReference type="SUPFAM" id="SSF53092">
    <property type="entry name" value="Creatinase/prolidase N-terminal domain"/>
    <property type="match status" value="1"/>
</dbReference>
<dbReference type="InterPro" id="IPR007865">
    <property type="entry name" value="Aminopep_P_N"/>
</dbReference>
<dbReference type="InterPro" id="IPR000994">
    <property type="entry name" value="Pept_M24"/>
</dbReference>
<dbReference type="PANTHER" id="PTHR43226">
    <property type="entry name" value="XAA-PRO AMINOPEPTIDASE 3"/>
    <property type="match status" value="1"/>
</dbReference>
<dbReference type="PROSITE" id="PS00491">
    <property type="entry name" value="PROLINE_PEPTIDASE"/>
    <property type="match status" value="1"/>
</dbReference>
<dbReference type="PANTHER" id="PTHR43226:SF4">
    <property type="entry name" value="XAA-PRO AMINOPEPTIDASE 3"/>
    <property type="match status" value="1"/>
</dbReference>
<feature type="domain" description="Aminopeptidase P N-terminal" evidence="7">
    <location>
        <begin position="41"/>
        <end position="178"/>
    </location>
</feature>
<evidence type="ECO:0000256" key="6">
    <source>
        <dbReference type="RuleBase" id="RU000590"/>
    </source>
</evidence>
<evidence type="ECO:0000256" key="4">
    <source>
        <dbReference type="ARBA" id="ARBA00022801"/>
    </source>
</evidence>
<gene>
    <name evidence="8" type="ORF">FOA43_000088</name>
</gene>
<accession>A0A875RVW5</accession>
<dbReference type="InterPro" id="IPR029149">
    <property type="entry name" value="Creatin/AminoP/Spt16_N"/>
</dbReference>
<protein>
    <recommendedName>
        <fullName evidence="7">Aminopeptidase P N-terminal domain-containing protein</fullName>
    </recommendedName>
</protein>
<evidence type="ECO:0000313" key="9">
    <source>
        <dbReference type="Proteomes" id="UP000662931"/>
    </source>
</evidence>
<dbReference type="Pfam" id="PF00557">
    <property type="entry name" value="Peptidase_M24"/>
    <property type="match status" value="1"/>
</dbReference>
<evidence type="ECO:0000256" key="5">
    <source>
        <dbReference type="ARBA" id="ARBA00023211"/>
    </source>
</evidence>
<proteinExistence type="inferred from homology"/>
<evidence type="ECO:0000256" key="2">
    <source>
        <dbReference type="ARBA" id="ARBA00008766"/>
    </source>
</evidence>
<dbReference type="SUPFAM" id="SSF55920">
    <property type="entry name" value="Creatinase/aminopeptidase"/>
    <property type="match status" value="1"/>
</dbReference>
<comment type="similarity">
    <text evidence="2 6">Belongs to the peptidase M24B family.</text>
</comment>
<dbReference type="Proteomes" id="UP000662931">
    <property type="component" value="Chromosome 1"/>
</dbReference>
<keyword evidence="4" id="KW-0378">Hydrolase</keyword>
<evidence type="ECO:0000259" key="7">
    <source>
        <dbReference type="SMART" id="SM01011"/>
    </source>
</evidence>
<evidence type="ECO:0000256" key="3">
    <source>
        <dbReference type="ARBA" id="ARBA00022723"/>
    </source>
</evidence>
<sequence>MLKSLALLRISSRRYATLRAGQPLHETRPHLIKAGDITPGISAKEYFNRRLRVAEHMEPQSIAVIAGQPTKFATESVFYYFQQNNDLFYLTGWNEPNSVCILEKPSADPSSLVFHMIVQPSDPAKELWEGDRTGVQGAMDIFNADITESIAKLSPHLEGLLNHYKTVYYDFDETQKSSSFSKIIGKKDQAGRNALGSILRERRISLLSLKSITAPMRAIKSNAELKMMRLAGKISGRAYNQAYARHFKSEKGLQAFLEYRFVSGGCDRNSYIPVVAGGENALCIHYTRNDNLLKGNEFVLVDAAGSLGGYCADISRTWPVDGKFSPEQADLYEALLNVQRKCIAECTEDANVSVNDLHYKSVTWLTQELRNIGFNELTEWEVMKYLYPHYLGHNLGLDVHDVPTYSRTAKFRKGQVITMEPGVYVPNDTKWPKAFRGMGIRIEDDIAIGKDTNVIFTVEAAKEIADIESIAKSGVTTKLEDEVIDVYSL</sequence>
<dbReference type="InterPro" id="IPR001131">
    <property type="entry name" value="Peptidase_M24B_aminopep-P_CS"/>
</dbReference>
<dbReference type="InterPro" id="IPR036005">
    <property type="entry name" value="Creatinase/aminopeptidase-like"/>
</dbReference>
<comment type="cofactor">
    <cofactor evidence="1">
        <name>Mn(2+)</name>
        <dbReference type="ChEBI" id="CHEBI:29035"/>
    </cofactor>
</comment>
<dbReference type="EMBL" id="CP064812">
    <property type="protein sequence ID" value="QPG72786.1"/>
    <property type="molecule type" value="Genomic_DNA"/>
</dbReference>
<evidence type="ECO:0000256" key="1">
    <source>
        <dbReference type="ARBA" id="ARBA00001936"/>
    </source>
</evidence>
<organism evidence="8 9">
    <name type="scientific">Eeniella nana</name>
    <name type="common">Yeast</name>
    <name type="synonym">Brettanomyces nanus</name>
    <dbReference type="NCBI Taxonomy" id="13502"/>
    <lineage>
        <taxon>Eukaryota</taxon>
        <taxon>Fungi</taxon>
        <taxon>Dikarya</taxon>
        <taxon>Ascomycota</taxon>
        <taxon>Saccharomycotina</taxon>
        <taxon>Pichiomycetes</taxon>
        <taxon>Pichiales</taxon>
        <taxon>Pichiaceae</taxon>
        <taxon>Brettanomyces</taxon>
    </lineage>
</organism>
<keyword evidence="3 6" id="KW-0479">Metal-binding</keyword>
<dbReference type="SMART" id="SM01011">
    <property type="entry name" value="AMP_N"/>
    <property type="match status" value="1"/>
</dbReference>
<dbReference type="GO" id="GO:0030145">
    <property type="term" value="F:manganese ion binding"/>
    <property type="evidence" value="ECO:0007669"/>
    <property type="project" value="InterPro"/>
</dbReference>
<dbReference type="Gene3D" id="3.90.230.10">
    <property type="entry name" value="Creatinase/methionine aminopeptidase superfamily"/>
    <property type="match status" value="1"/>
</dbReference>
<name>A0A875RVW5_EENNA</name>
<dbReference type="InterPro" id="IPR052433">
    <property type="entry name" value="X-Pro_dipept-like"/>
</dbReference>
<dbReference type="GO" id="GO:0070006">
    <property type="term" value="F:metalloaminopeptidase activity"/>
    <property type="evidence" value="ECO:0007669"/>
    <property type="project" value="InterPro"/>
</dbReference>
<dbReference type="Pfam" id="PF05195">
    <property type="entry name" value="AMP_N"/>
    <property type="match status" value="1"/>
</dbReference>
<evidence type="ECO:0000313" key="8">
    <source>
        <dbReference type="EMBL" id="QPG72786.1"/>
    </source>
</evidence>
<dbReference type="GO" id="GO:0005739">
    <property type="term" value="C:mitochondrion"/>
    <property type="evidence" value="ECO:0007669"/>
    <property type="project" value="TreeGrafter"/>
</dbReference>
<reference evidence="8" key="1">
    <citation type="submission" date="2020-10" db="EMBL/GenBank/DDBJ databases">
        <authorList>
            <person name="Roach M.J.R."/>
        </authorList>
    </citation>
    <scope>NUCLEOTIDE SEQUENCE</scope>
    <source>
        <strain evidence="8">CBS 1945</strain>
    </source>
</reference>
<dbReference type="GeneID" id="62193489"/>
<dbReference type="KEGG" id="bnn:FOA43_000088"/>
<keyword evidence="9" id="KW-1185">Reference proteome</keyword>
<dbReference type="Gene3D" id="3.40.350.10">
    <property type="entry name" value="Creatinase/prolidase N-terminal domain"/>
    <property type="match status" value="1"/>
</dbReference>